<dbReference type="GO" id="GO:0009234">
    <property type="term" value="P:menaquinone biosynthetic process"/>
    <property type="evidence" value="ECO:0007669"/>
    <property type="project" value="UniProtKB-UniRule"/>
</dbReference>
<proteinExistence type="inferred from homology"/>
<dbReference type="EMBL" id="JACHID010000008">
    <property type="protein sequence ID" value="MBB5022096.1"/>
    <property type="molecule type" value="Genomic_DNA"/>
</dbReference>
<evidence type="ECO:0000313" key="5">
    <source>
        <dbReference type="Proteomes" id="UP000528322"/>
    </source>
</evidence>
<dbReference type="GO" id="GO:0009116">
    <property type="term" value="P:nucleoside metabolic process"/>
    <property type="evidence" value="ECO:0007669"/>
    <property type="project" value="InterPro"/>
</dbReference>
<feature type="domain" description="Nucleoside phosphorylase" evidence="3">
    <location>
        <begin position="21"/>
        <end position="181"/>
    </location>
</feature>
<dbReference type="SUPFAM" id="SSF53167">
    <property type="entry name" value="Purine and uridine phosphorylases"/>
    <property type="match status" value="1"/>
</dbReference>
<dbReference type="Gene3D" id="3.40.50.1580">
    <property type="entry name" value="Nucleoside phosphorylase domain"/>
    <property type="match status" value="1"/>
</dbReference>
<dbReference type="PANTHER" id="PTHR46832:SF2">
    <property type="entry name" value="FUTALOSINE HYDROLASE"/>
    <property type="match status" value="1"/>
</dbReference>
<dbReference type="GO" id="GO:0008930">
    <property type="term" value="F:methylthioadenosine nucleosidase activity"/>
    <property type="evidence" value="ECO:0007669"/>
    <property type="project" value="TreeGrafter"/>
</dbReference>
<organism evidence="4 5">
    <name type="scientific">Desulfurispira natronophila</name>
    <dbReference type="NCBI Taxonomy" id="682562"/>
    <lineage>
        <taxon>Bacteria</taxon>
        <taxon>Pseudomonadati</taxon>
        <taxon>Chrysiogenota</taxon>
        <taxon>Chrysiogenia</taxon>
        <taxon>Chrysiogenales</taxon>
        <taxon>Chrysiogenaceae</taxon>
        <taxon>Desulfurispira</taxon>
    </lineage>
</organism>
<dbReference type="PANTHER" id="PTHR46832">
    <property type="entry name" value="5'-METHYLTHIOADENOSINE/S-ADENOSYLHOMOCYSTEINE NUCLEOSIDASE"/>
    <property type="match status" value="1"/>
</dbReference>
<dbReference type="AlphaFoldDB" id="A0A7W8DH12"/>
<dbReference type="GO" id="GO:0005829">
    <property type="term" value="C:cytosol"/>
    <property type="evidence" value="ECO:0007669"/>
    <property type="project" value="TreeGrafter"/>
</dbReference>
<evidence type="ECO:0000256" key="2">
    <source>
        <dbReference type="NCBIfam" id="TIGR03664"/>
    </source>
</evidence>
<evidence type="ECO:0000259" key="3">
    <source>
        <dbReference type="Pfam" id="PF01048"/>
    </source>
</evidence>
<dbReference type="HAMAP" id="MF_00991">
    <property type="entry name" value="MqnB"/>
    <property type="match status" value="1"/>
</dbReference>
<comment type="catalytic activity">
    <reaction evidence="1">
        <text>futalosine + H2O = dehypoxanthine futalosine + hypoxanthine</text>
        <dbReference type="Rhea" id="RHEA:25904"/>
        <dbReference type="ChEBI" id="CHEBI:15377"/>
        <dbReference type="ChEBI" id="CHEBI:17368"/>
        <dbReference type="ChEBI" id="CHEBI:58863"/>
        <dbReference type="ChEBI" id="CHEBI:58864"/>
        <dbReference type="EC" id="3.2.2.26"/>
    </reaction>
</comment>
<keyword evidence="1" id="KW-0474">Menaquinone biosynthesis</keyword>
<name>A0A7W8DH12_9BACT</name>
<comment type="pathway">
    <text evidence="1">Quinol/quinone metabolism; menaquinone biosynthesis.</text>
</comment>
<evidence type="ECO:0000313" key="4">
    <source>
        <dbReference type="EMBL" id="MBB5022096.1"/>
    </source>
</evidence>
<comment type="caution">
    <text evidence="4">The sequence shown here is derived from an EMBL/GenBank/DDBJ whole genome shotgun (WGS) entry which is preliminary data.</text>
</comment>
<dbReference type="GO" id="GO:0008782">
    <property type="term" value="F:adenosylhomocysteine nucleosidase activity"/>
    <property type="evidence" value="ECO:0007669"/>
    <property type="project" value="TreeGrafter"/>
</dbReference>
<dbReference type="InterPro" id="IPR019963">
    <property type="entry name" value="FL_hydrolase_MqnB"/>
</dbReference>
<dbReference type="GO" id="GO:0019284">
    <property type="term" value="P:L-methionine salvage from S-adenosylmethionine"/>
    <property type="evidence" value="ECO:0007669"/>
    <property type="project" value="TreeGrafter"/>
</dbReference>
<comment type="similarity">
    <text evidence="1">Belongs to the PNP/UDP phosphorylase family. Futalosine hydrolase subfamily.</text>
</comment>
<dbReference type="EC" id="3.2.2.26" evidence="1 2"/>
<dbReference type="InterPro" id="IPR035994">
    <property type="entry name" value="Nucleoside_phosphorylase_sf"/>
</dbReference>
<evidence type="ECO:0000256" key="1">
    <source>
        <dbReference type="HAMAP-Rule" id="MF_00991"/>
    </source>
</evidence>
<sequence>MILVAIASELEYRQLPSFEDDTVHSAVVGVGKAASAAATTRLIQELSPKLVVSAGIGGYLGLRLRIGDIAVVVDDFLADEGVYGPGGFFHFDTLGFMQCRWQTSLSTAGIPLPVEPFRVEFCRGATVSSTTGCQDLARKRYGDWDGGVCESMEGAAIAQACAAAGVPWIGVRAISNYLEDRDMSRWDIPIAMESLGSYLPQCLAFFQASQCR</sequence>
<keyword evidence="4" id="KW-0326">Glycosidase</keyword>
<accession>A0A7W8DH12</accession>
<dbReference type="InterPro" id="IPR000845">
    <property type="entry name" value="Nucleoside_phosphorylase_d"/>
</dbReference>
<reference evidence="4 5" key="1">
    <citation type="submission" date="2020-08" db="EMBL/GenBank/DDBJ databases">
        <title>Genomic Encyclopedia of Type Strains, Phase IV (KMG-IV): sequencing the most valuable type-strain genomes for metagenomic binning, comparative biology and taxonomic classification.</title>
        <authorList>
            <person name="Goeker M."/>
        </authorList>
    </citation>
    <scope>NUCLEOTIDE SEQUENCE [LARGE SCALE GENOMIC DNA]</scope>
    <source>
        <strain evidence="4 5">DSM 22071</strain>
    </source>
</reference>
<keyword evidence="5" id="KW-1185">Reference proteome</keyword>
<protein>
    <recommendedName>
        <fullName evidence="1 2">Futalosine hydrolase</fullName>
        <shortName evidence="1">FL hydrolase</shortName>
        <ecNumber evidence="1 2">3.2.2.26</ecNumber>
    </recommendedName>
    <alternativeName>
        <fullName evidence="1">Futalosine nucleosidase</fullName>
    </alternativeName>
    <alternativeName>
        <fullName evidence="1">Menaquinone biosynthetic enzyme MqnB</fullName>
    </alternativeName>
</protein>
<dbReference type="UniPathway" id="UPA00079"/>
<comment type="function">
    <text evidence="1">Catalyzes the hydrolysis of futalosine (FL) to dehypoxanthine futalosine (DHFL) and hypoxanthine, a step in the biosynthesis of menaquinone (MK, vitamin K2).</text>
</comment>
<keyword evidence="1 4" id="KW-0378">Hydrolase</keyword>
<dbReference type="Proteomes" id="UP000528322">
    <property type="component" value="Unassembled WGS sequence"/>
</dbReference>
<dbReference type="Pfam" id="PF01048">
    <property type="entry name" value="PNP_UDP_1"/>
    <property type="match status" value="1"/>
</dbReference>
<dbReference type="RefSeq" id="WP_183731992.1">
    <property type="nucleotide sequence ID" value="NZ_JACHID010000008.1"/>
</dbReference>
<gene>
    <name evidence="1" type="primary">mqnB</name>
    <name evidence="4" type="ORF">HNR37_001424</name>
</gene>
<dbReference type="NCBIfam" id="TIGR03664">
    <property type="entry name" value="fut_nucase"/>
    <property type="match status" value="1"/>
</dbReference>